<dbReference type="EC" id="1.14.13.25" evidence="4"/>
<dbReference type="InterPro" id="IPR017938">
    <property type="entry name" value="Riboflavin_synthase-like_b-brl"/>
</dbReference>
<dbReference type="PANTHER" id="PTHR47354:SF5">
    <property type="entry name" value="PROTEIN RFBI"/>
    <property type="match status" value="1"/>
</dbReference>
<dbReference type="CDD" id="cd00207">
    <property type="entry name" value="fer2"/>
    <property type="match status" value="1"/>
</dbReference>
<feature type="domain" description="2Fe-2S ferredoxin-type" evidence="2">
    <location>
        <begin position="2"/>
        <end position="95"/>
    </location>
</feature>
<dbReference type="Gene3D" id="3.10.20.30">
    <property type="match status" value="1"/>
</dbReference>
<protein>
    <submittedName>
        <fullName evidence="4">Soluble methane monooxygenase component C (2Fe-2S), FAD/NAD(P) metal binding domain</fullName>
        <ecNumber evidence="4">1.14.13.25</ecNumber>
    </submittedName>
</protein>
<accession>A0A8B6M8X3</accession>
<dbReference type="InterPro" id="IPR008333">
    <property type="entry name" value="Cbr1-like_FAD-bd_dom"/>
</dbReference>
<name>A0A8B6M8X3_METTU</name>
<gene>
    <name evidence="4" type="primary">mmoC-2</name>
    <name evidence="4" type="ORF">MPC4_330037</name>
</gene>
<dbReference type="Gene3D" id="2.40.30.10">
    <property type="entry name" value="Translation factors"/>
    <property type="match status" value="1"/>
</dbReference>
<dbReference type="GO" id="GO:0015049">
    <property type="term" value="F:methane monooxygenase [NAD(P)H] activity"/>
    <property type="evidence" value="ECO:0007669"/>
    <property type="project" value="UniProtKB-EC"/>
</dbReference>
<dbReference type="AlphaFoldDB" id="A0A8B6M8X3"/>
<dbReference type="PRINTS" id="PR00371">
    <property type="entry name" value="FPNCR"/>
</dbReference>
<proteinExistence type="predicted"/>
<dbReference type="SUPFAM" id="SSF54292">
    <property type="entry name" value="2Fe-2S ferredoxin-like"/>
    <property type="match status" value="1"/>
</dbReference>
<organism evidence="4 5">
    <name type="scientific">Methylocella tundrae</name>
    <dbReference type="NCBI Taxonomy" id="227605"/>
    <lineage>
        <taxon>Bacteria</taxon>
        <taxon>Pseudomonadati</taxon>
        <taxon>Pseudomonadota</taxon>
        <taxon>Alphaproteobacteria</taxon>
        <taxon>Hyphomicrobiales</taxon>
        <taxon>Beijerinckiaceae</taxon>
        <taxon>Methylocella</taxon>
    </lineage>
</organism>
<evidence type="ECO:0000256" key="1">
    <source>
        <dbReference type="ARBA" id="ARBA00034078"/>
    </source>
</evidence>
<dbReference type="GO" id="GO:0051537">
    <property type="term" value="F:2 iron, 2 sulfur cluster binding"/>
    <property type="evidence" value="ECO:0007669"/>
    <property type="project" value="InterPro"/>
</dbReference>
<dbReference type="InterPro" id="IPR054950">
    <property type="entry name" value="MethMoxCompC"/>
</dbReference>
<dbReference type="CDD" id="cd06210">
    <property type="entry name" value="MMO_FAD_NAD_binding"/>
    <property type="match status" value="1"/>
</dbReference>
<dbReference type="Pfam" id="PF00111">
    <property type="entry name" value="Fer2"/>
    <property type="match status" value="1"/>
</dbReference>
<keyword evidence="5" id="KW-1185">Reference proteome</keyword>
<evidence type="ECO:0000313" key="4">
    <source>
        <dbReference type="EMBL" id="VTZ51237.1"/>
    </source>
</evidence>
<dbReference type="InterPro" id="IPR050415">
    <property type="entry name" value="MRET"/>
</dbReference>
<dbReference type="InterPro" id="IPR036010">
    <property type="entry name" value="2Fe-2S_ferredoxin-like_sf"/>
</dbReference>
<dbReference type="Proteomes" id="UP000485880">
    <property type="component" value="Unassembled WGS sequence"/>
</dbReference>
<dbReference type="PROSITE" id="PS51085">
    <property type="entry name" value="2FE2S_FER_2"/>
    <property type="match status" value="1"/>
</dbReference>
<dbReference type="InterPro" id="IPR001041">
    <property type="entry name" value="2Fe-2S_ferredoxin-type"/>
</dbReference>
<dbReference type="Pfam" id="PF00175">
    <property type="entry name" value="NAD_binding_1"/>
    <property type="match status" value="1"/>
</dbReference>
<comment type="caution">
    <text evidence="4">The sequence shown here is derived from an EMBL/GenBank/DDBJ whole genome shotgun (WGS) entry which is preliminary data.</text>
</comment>
<dbReference type="InterPro" id="IPR017927">
    <property type="entry name" value="FAD-bd_FR_type"/>
</dbReference>
<keyword evidence="4" id="KW-0560">Oxidoreductase</keyword>
<sequence>MYKVRAITEDHQDVTFECSPNEDVISAGLKRDVILLSSCREGGCATCKADVLEGDYELGRCSVQALPPDEEEAGVVLLCRTFPRSDLVLQLPYAFDRISFQKVNTDWRGEIVAVEKISSNVAKLRIQPKDPETGARIKIPFVPGQYLDIEIPGSGVSRSYSMATTSDEAHLDFLIRLLPDGQFSHFLSTVAKPGLTVKLRGPFGAFNLRENGFRPRYFVAGGTGLSPVLSMIRHMQQEQHPQETKLFFGVTHQHELFYIDELKKLEASMPNFSAHVAVMQPEPDWQGSTGTVVDDLLRHLKGSKAPPDIYMCGPPGMIDATFAAAANHGVPKDHVYVEKFLATGQSQAAE</sequence>
<comment type="cofactor">
    <cofactor evidence="1">
        <name>[2Fe-2S] cluster</name>
        <dbReference type="ChEBI" id="CHEBI:190135"/>
    </cofactor>
</comment>
<evidence type="ECO:0000259" key="2">
    <source>
        <dbReference type="PROSITE" id="PS51085"/>
    </source>
</evidence>
<dbReference type="PROSITE" id="PS51384">
    <property type="entry name" value="FAD_FR"/>
    <property type="match status" value="1"/>
</dbReference>
<dbReference type="EMBL" id="CABFMQ020000091">
    <property type="protein sequence ID" value="VTZ51237.1"/>
    <property type="molecule type" value="Genomic_DNA"/>
</dbReference>
<dbReference type="PANTHER" id="PTHR47354">
    <property type="entry name" value="NADH OXIDOREDUCTASE HCR"/>
    <property type="match status" value="1"/>
</dbReference>
<dbReference type="InterPro" id="IPR001709">
    <property type="entry name" value="Flavoprot_Pyr_Nucl_cyt_Rdtase"/>
</dbReference>
<feature type="domain" description="FAD-binding FR-type" evidence="3">
    <location>
        <begin position="104"/>
        <end position="209"/>
    </location>
</feature>
<dbReference type="SUPFAM" id="SSF52343">
    <property type="entry name" value="Ferredoxin reductase-like, C-terminal NADP-linked domain"/>
    <property type="match status" value="1"/>
</dbReference>
<keyword evidence="4" id="KW-0503">Monooxygenase</keyword>
<dbReference type="InterPro" id="IPR001433">
    <property type="entry name" value="OxRdtase_FAD/NAD-bd"/>
</dbReference>
<dbReference type="Pfam" id="PF00970">
    <property type="entry name" value="FAD_binding_6"/>
    <property type="match status" value="1"/>
</dbReference>
<dbReference type="RefSeq" id="WP_174513114.1">
    <property type="nucleotide sequence ID" value="NZ_CABFMQ020000091.1"/>
</dbReference>
<dbReference type="InterPro" id="IPR039261">
    <property type="entry name" value="FNR_nucleotide-bd"/>
</dbReference>
<dbReference type="PRINTS" id="PR00410">
    <property type="entry name" value="PHEHYDRXLASE"/>
</dbReference>
<dbReference type="InterPro" id="IPR006058">
    <property type="entry name" value="2Fe2S_fd_BS"/>
</dbReference>
<evidence type="ECO:0000259" key="3">
    <source>
        <dbReference type="PROSITE" id="PS51384"/>
    </source>
</evidence>
<dbReference type="Gene3D" id="3.40.50.80">
    <property type="entry name" value="Nucleotide-binding domain of ferredoxin-NADP reductase (FNR) module"/>
    <property type="match status" value="1"/>
</dbReference>
<dbReference type="PROSITE" id="PS00197">
    <property type="entry name" value="2FE2S_FER_1"/>
    <property type="match status" value="1"/>
</dbReference>
<dbReference type="NCBIfam" id="NF045803">
    <property type="entry name" value="MethMoxFADbindMmoC"/>
    <property type="match status" value="1"/>
</dbReference>
<dbReference type="SUPFAM" id="SSF63380">
    <property type="entry name" value="Riboflavin synthase domain-like"/>
    <property type="match status" value="1"/>
</dbReference>
<evidence type="ECO:0000313" key="5">
    <source>
        <dbReference type="Proteomes" id="UP000485880"/>
    </source>
</evidence>
<reference evidence="4 5" key="1">
    <citation type="submission" date="2019-05" db="EMBL/GenBank/DDBJ databases">
        <authorList>
            <person name="Farhan Ul Haque M."/>
        </authorList>
    </citation>
    <scope>NUCLEOTIDE SEQUENCE [LARGE SCALE GENOMIC DNA]</scope>
    <source>
        <strain evidence="4">2</strain>
    </source>
</reference>
<dbReference type="InterPro" id="IPR012675">
    <property type="entry name" value="Beta-grasp_dom_sf"/>
</dbReference>